<evidence type="ECO:0000313" key="2">
    <source>
        <dbReference type="EMBL" id="ALO14690.1"/>
    </source>
</evidence>
<accession>A0A0S2HXF6</accession>
<proteinExistence type="predicted"/>
<dbReference type="EMBL" id="CP013118">
    <property type="protein sequence ID" value="ALO14690.1"/>
    <property type="molecule type" value="Genomic_DNA"/>
</dbReference>
<dbReference type="RefSeq" id="WP_057952210.1">
    <property type="nucleotide sequence ID" value="NZ_CP013118.1"/>
</dbReference>
<reference evidence="2 3" key="1">
    <citation type="submission" date="2015-11" db="EMBL/GenBank/DDBJ databases">
        <title>Description and complete genome sequence of a novel strain predominating in hypersaline microbial mats and representing a new family of the Bacteriodetes phylum.</title>
        <authorList>
            <person name="Spring S."/>
            <person name="Bunk B."/>
            <person name="Sproer C."/>
            <person name="Klenk H.-P."/>
        </authorList>
    </citation>
    <scope>NUCLEOTIDE SEQUENCE [LARGE SCALE GENOMIC DNA]</scope>
    <source>
        <strain evidence="2 3">L21-Spi-D4</strain>
    </source>
</reference>
<dbReference type="OrthoDB" id="978907at2"/>
<name>A0A0S2HXF6_9BACT</name>
<dbReference type="AlphaFoldDB" id="A0A0S2HXF6"/>
<dbReference type="Proteomes" id="UP000064893">
    <property type="component" value="Chromosome"/>
</dbReference>
<feature type="compositionally biased region" description="Basic and acidic residues" evidence="1">
    <location>
        <begin position="182"/>
        <end position="194"/>
    </location>
</feature>
<sequence length="248" mass="28923">MKKLLITSVVIILSMSLFGQKIIDYKQWSNPTAFQTSPTPVITGFGAYSDSLSNVYDGKTFFANGTDYFQIESWADYYYWFTQKYWYKFKHPELYEYFYLTENDYEMARYVATQYLGKYYPSAITIQLSQDDKKNTTNRTAGGGHYANNMKKVQELQKDLRDPINKVKVRTFNYDINEGKVKAKREATKQRYDYSHPNNSGIRTFKHKTAPAKINSKRINQSKSRSTRSSGSSNAKRTKSKPSKSRER</sequence>
<gene>
    <name evidence="2" type="ORF">L21SP5_01023</name>
</gene>
<feature type="compositionally biased region" description="Basic residues" evidence="1">
    <location>
        <begin position="236"/>
        <end position="248"/>
    </location>
</feature>
<organism evidence="2 3">
    <name type="scientific">Salinivirga cyanobacteriivorans</name>
    <dbReference type="NCBI Taxonomy" id="1307839"/>
    <lineage>
        <taxon>Bacteria</taxon>
        <taxon>Pseudomonadati</taxon>
        <taxon>Bacteroidota</taxon>
        <taxon>Bacteroidia</taxon>
        <taxon>Bacteroidales</taxon>
        <taxon>Salinivirgaceae</taxon>
        <taxon>Salinivirga</taxon>
    </lineage>
</organism>
<dbReference type="KEGG" id="blq:L21SP5_01023"/>
<feature type="region of interest" description="Disordered" evidence="1">
    <location>
        <begin position="182"/>
        <end position="248"/>
    </location>
</feature>
<evidence type="ECO:0000313" key="3">
    <source>
        <dbReference type="Proteomes" id="UP000064893"/>
    </source>
</evidence>
<protein>
    <submittedName>
        <fullName evidence="2">Uncharacterized protein</fullName>
    </submittedName>
</protein>
<keyword evidence="3" id="KW-1185">Reference proteome</keyword>
<feature type="compositionally biased region" description="Low complexity" evidence="1">
    <location>
        <begin position="222"/>
        <end position="233"/>
    </location>
</feature>
<evidence type="ECO:0000256" key="1">
    <source>
        <dbReference type="SAM" id="MobiDB-lite"/>
    </source>
</evidence>
<dbReference type="STRING" id="1307839.L21SP5_01023"/>